<evidence type="ECO:0000256" key="6">
    <source>
        <dbReference type="NCBIfam" id="TIGR00922"/>
    </source>
</evidence>
<dbReference type="RefSeq" id="WP_166177156.1">
    <property type="nucleotide sequence ID" value="NZ_CP045119.1"/>
</dbReference>
<evidence type="ECO:0000256" key="1">
    <source>
        <dbReference type="ARBA" id="ARBA00022472"/>
    </source>
</evidence>
<dbReference type="PANTHER" id="PTHR30265:SF2">
    <property type="entry name" value="TRANSCRIPTION TERMINATION_ANTITERMINATION PROTEIN NUSG"/>
    <property type="match status" value="1"/>
</dbReference>
<dbReference type="GO" id="GO:0031564">
    <property type="term" value="P:transcription antitermination"/>
    <property type="evidence" value="ECO:0007669"/>
    <property type="project" value="UniProtKB-UniRule"/>
</dbReference>
<proteinExistence type="inferred from homology"/>
<dbReference type="SMART" id="SM00739">
    <property type="entry name" value="KOW"/>
    <property type="match status" value="1"/>
</dbReference>
<evidence type="ECO:0000256" key="7">
    <source>
        <dbReference type="RuleBase" id="RU000538"/>
    </source>
</evidence>
<accession>A0A6G8QB29</accession>
<dbReference type="SUPFAM" id="SSF50104">
    <property type="entry name" value="Translation proteins SH3-like domain"/>
    <property type="match status" value="1"/>
</dbReference>
<dbReference type="Pfam" id="PF00467">
    <property type="entry name" value="KOW"/>
    <property type="match status" value="1"/>
</dbReference>
<organism evidence="10 11">
    <name type="scientific">Rubrobacter tropicus</name>
    <dbReference type="NCBI Taxonomy" id="2653851"/>
    <lineage>
        <taxon>Bacteria</taxon>
        <taxon>Bacillati</taxon>
        <taxon>Actinomycetota</taxon>
        <taxon>Rubrobacteria</taxon>
        <taxon>Rubrobacterales</taxon>
        <taxon>Rubrobacteraceae</taxon>
        <taxon>Rubrobacter</taxon>
    </lineage>
</organism>
<keyword evidence="3 5" id="KW-0805">Transcription regulation</keyword>
<sequence length="178" mass="19843">MKKWYVVNTYSGHENKVRTTLERRIESMGLNRHFGEISIPTENVIEIKDGKKVPTVQRQFPGYVLVNMDMNDSSWSLVRQTPGVTQIVGAGDKPLALSRAEVERLLHPNEAAAEQREKVKTTVDYTVGETVKVIGGPLSDFTGSISDINVDQSRLKVLVSIFGRETPVELSFSQVAKL</sequence>
<dbReference type="GO" id="GO:0006354">
    <property type="term" value="P:DNA-templated transcription elongation"/>
    <property type="evidence" value="ECO:0007669"/>
    <property type="project" value="UniProtKB-UniRule"/>
</dbReference>
<comment type="function">
    <text evidence="5 7">Participates in transcription elongation, termination and antitermination.</text>
</comment>
<comment type="similarity">
    <text evidence="5 7">Belongs to the NusG family.</text>
</comment>
<dbReference type="EMBL" id="CP045119">
    <property type="protein sequence ID" value="QIN83669.1"/>
    <property type="molecule type" value="Genomic_DNA"/>
</dbReference>
<dbReference type="InterPro" id="IPR006645">
    <property type="entry name" value="NGN-like_dom"/>
</dbReference>
<evidence type="ECO:0000256" key="5">
    <source>
        <dbReference type="HAMAP-Rule" id="MF_00948"/>
    </source>
</evidence>
<feature type="domain" description="NusG-like N-terminal" evidence="8">
    <location>
        <begin position="1"/>
        <end position="109"/>
    </location>
</feature>
<evidence type="ECO:0000313" key="11">
    <source>
        <dbReference type="Proteomes" id="UP000501452"/>
    </source>
</evidence>
<keyword evidence="11" id="KW-1185">Reference proteome</keyword>
<dbReference type="HAMAP" id="MF_00948">
    <property type="entry name" value="NusG"/>
    <property type="match status" value="1"/>
</dbReference>
<evidence type="ECO:0000259" key="9">
    <source>
        <dbReference type="SMART" id="SM00739"/>
    </source>
</evidence>
<dbReference type="Pfam" id="PF02357">
    <property type="entry name" value="NusG"/>
    <property type="match status" value="1"/>
</dbReference>
<dbReference type="CDD" id="cd09891">
    <property type="entry name" value="NGN_Bact_1"/>
    <property type="match status" value="1"/>
</dbReference>
<dbReference type="FunFam" id="2.30.30.30:FF:000002">
    <property type="entry name" value="Transcription termination/antitermination factor NusG"/>
    <property type="match status" value="1"/>
</dbReference>
<dbReference type="CDD" id="cd06091">
    <property type="entry name" value="KOW_NusG"/>
    <property type="match status" value="1"/>
</dbReference>
<gene>
    <name evidence="5 10" type="primary">nusG</name>
    <name evidence="10" type="ORF">GBA63_14250</name>
</gene>
<dbReference type="InterPro" id="IPR015869">
    <property type="entry name" value="Transcrpt_antiterm_NusG_bac_CS"/>
</dbReference>
<dbReference type="Proteomes" id="UP000501452">
    <property type="component" value="Chromosome"/>
</dbReference>
<dbReference type="GO" id="GO:0032784">
    <property type="term" value="P:regulation of DNA-templated transcription elongation"/>
    <property type="evidence" value="ECO:0007669"/>
    <property type="project" value="InterPro"/>
</dbReference>
<dbReference type="InterPro" id="IPR005824">
    <property type="entry name" value="KOW"/>
</dbReference>
<feature type="domain" description="KOW" evidence="9">
    <location>
        <begin position="124"/>
        <end position="151"/>
    </location>
</feature>
<dbReference type="KEGG" id="rub:GBA63_14250"/>
<dbReference type="NCBIfam" id="TIGR00922">
    <property type="entry name" value="nusG"/>
    <property type="match status" value="1"/>
</dbReference>
<dbReference type="InterPro" id="IPR001062">
    <property type="entry name" value="Transcrpt_antiterm_NusG"/>
</dbReference>
<dbReference type="InterPro" id="IPR014722">
    <property type="entry name" value="Rib_uL2_dom2"/>
</dbReference>
<dbReference type="AlphaFoldDB" id="A0A6G8QB29"/>
<dbReference type="InterPro" id="IPR047050">
    <property type="entry name" value="NGN"/>
</dbReference>
<protein>
    <recommendedName>
        <fullName evidence="5 6">Transcription termination/antitermination protein NusG</fullName>
    </recommendedName>
</protein>
<dbReference type="SUPFAM" id="SSF82679">
    <property type="entry name" value="N-utilization substance G protein NusG, N-terminal domain"/>
    <property type="match status" value="1"/>
</dbReference>
<evidence type="ECO:0000256" key="3">
    <source>
        <dbReference type="ARBA" id="ARBA00023015"/>
    </source>
</evidence>
<dbReference type="InterPro" id="IPR036735">
    <property type="entry name" value="NGN_dom_sf"/>
</dbReference>
<reference evidence="10 11" key="1">
    <citation type="submission" date="2019-10" db="EMBL/GenBank/DDBJ databases">
        <title>Rubrobacter sp nov SCSIO 52090 isolated from a deep-sea sediment in the South China Sea.</title>
        <authorList>
            <person name="Chen R.W."/>
        </authorList>
    </citation>
    <scope>NUCLEOTIDE SEQUENCE [LARGE SCALE GENOMIC DNA]</scope>
    <source>
        <strain evidence="10 11">SCSIO 52909</strain>
    </source>
</reference>
<dbReference type="SMART" id="SM00738">
    <property type="entry name" value="NGN"/>
    <property type="match status" value="1"/>
</dbReference>
<dbReference type="InterPro" id="IPR043425">
    <property type="entry name" value="NusG-like"/>
</dbReference>
<dbReference type="Gene3D" id="2.30.30.30">
    <property type="match status" value="1"/>
</dbReference>
<keyword evidence="2 5" id="KW-0889">Transcription antitermination</keyword>
<keyword evidence="4 5" id="KW-0804">Transcription</keyword>
<dbReference type="GO" id="GO:0006353">
    <property type="term" value="P:DNA-templated transcription termination"/>
    <property type="evidence" value="ECO:0007669"/>
    <property type="project" value="UniProtKB-UniRule"/>
</dbReference>
<dbReference type="InterPro" id="IPR008991">
    <property type="entry name" value="Translation_prot_SH3-like_sf"/>
</dbReference>
<keyword evidence="1 5" id="KW-0806">Transcription termination</keyword>
<name>A0A6G8QB29_9ACTN</name>
<dbReference type="PANTHER" id="PTHR30265">
    <property type="entry name" value="RHO-INTERACTING TRANSCRIPTION TERMINATION FACTOR NUSG"/>
    <property type="match status" value="1"/>
</dbReference>
<evidence type="ECO:0000256" key="2">
    <source>
        <dbReference type="ARBA" id="ARBA00022814"/>
    </source>
</evidence>
<dbReference type="Gene3D" id="3.30.70.940">
    <property type="entry name" value="NusG, N-terminal domain"/>
    <property type="match status" value="1"/>
</dbReference>
<evidence type="ECO:0000259" key="8">
    <source>
        <dbReference type="SMART" id="SM00738"/>
    </source>
</evidence>
<dbReference type="PROSITE" id="PS01014">
    <property type="entry name" value="NUSG"/>
    <property type="match status" value="1"/>
</dbReference>
<evidence type="ECO:0000256" key="4">
    <source>
        <dbReference type="ARBA" id="ARBA00023163"/>
    </source>
</evidence>
<evidence type="ECO:0000313" key="10">
    <source>
        <dbReference type="EMBL" id="QIN83669.1"/>
    </source>
</evidence>
<dbReference type="PRINTS" id="PR00338">
    <property type="entry name" value="NUSGTNSCPFCT"/>
</dbReference>
<dbReference type="GO" id="GO:0005829">
    <property type="term" value="C:cytosol"/>
    <property type="evidence" value="ECO:0007669"/>
    <property type="project" value="TreeGrafter"/>
</dbReference>